<feature type="region of interest" description="Disordered" evidence="1">
    <location>
        <begin position="658"/>
        <end position="716"/>
    </location>
</feature>
<proteinExistence type="predicted"/>
<dbReference type="AlphaFoldDB" id="A0AAV7S3L3"/>
<feature type="region of interest" description="Disordered" evidence="1">
    <location>
        <begin position="222"/>
        <end position="262"/>
    </location>
</feature>
<organism evidence="2 3">
    <name type="scientific">Pleurodeles waltl</name>
    <name type="common">Iberian ribbed newt</name>
    <dbReference type="NCBI Taxonomy" id="8319"/>
    <lineage>
        <taxon>Eukaryota</taxon>
        <taxon>Metazoa</taxon>
        <taxon>Chordata</taxon>
        <taxon>Craniata</taxon>
        <taxon>Vertebrata</taxon>
        <taxon>Euteleostomi</taxon>
        <taxon>Amphibia</taxon>
        <taxon>Batrachia</taxon>
        <taxon>Caudata</taxon>
        <taxon>Salamandroidea</taxon>
        <taxon>Salamandridae</taxon>
        <taxon>Pleurodelinae</taxon>
        <taxon>Pleurodeles</taxon>
    </lineage>
</organism>
<comment type="caution">
    <text evidence="2">The sequence shown here is derived from an EMBL/GenBank/DDBJ whole genome shotgun (WGS) entry which is preliminary data.</text>
</comment>
<feature type="compositionally biased region" description="Basic and acidic residues" evidence="1">
    <location>
        <begin position="490"/>
        <end position="500"/>
    </location>
</feature>
<feature type="compositionally biased region" description="Basic and acidic residues" evidence="1">
    <location>
        <begin position="761"/>
        <end position="772"/>
    </location>
</feature>
<evidence type="ECO:0000256" key="1">
    <source>
        <dbReference type="SAM" id="MobiDB-lite"/>
    </source>
</evidence>
<feature type="region of interest" description="Disordered" evidence="1">
    <location>
        <begin position="312"/>
        <end position="353"/>
    </location>
</feature>
<feature type="compositionally biased region" description="Polar residues" evidence="1">
    <location>
        <begin position="161"/>
        <end position="176"/>
    </location>
</feature>
<evidence type="ECO:0000313" key="3">
    <source>
        <dbReference type="Proteomes" id="UP001066276"/>
    </source>
</evidence>
<feature type="compositionally biased region" description="Polar residues" evidence="1">
    <location>
        <begin position="747"/>
        <end position="760"/>
    </location>
</feature>
<feature type="compositionally biased region" description="Basic residues" evidence="1">
    <location>
        <begin position="774"/>
        <end position="787"/>
    </location>
</feature>
<feature type="compositionally biased region" description="Polar residues" evidence="1">
    <location>
        <begin position="236"/>
        <end position="249"/>
    </location>
</feature>
<feature type="region of interest" description="Disordered" evidence="1">
    <location>
        <begin position="1"/>
        <end position="57"/>
    </location>
</feature>
<feature type="region of interest" description="Disordered" evidence="1">
    <location>
        <begin position="441"/>
        <end position="553"/>
    </location>
</feature>
<sequence>MPQPPRVAPGVAKGSPCNVQDTGSHATTTETHPRSGEGESVQCTGYRQPCHNHRESPQEWRRGVLAMYRIQAAMPQPPRVTPGVAKGSPCNVPDTGSHPTATESHPRSGEGKSVQHRGYRQPCHNHKESPQEWRRGVRAMYRIQAAMPQPPRVTPGVAKGSPSNVQDTGSHATTTKSHPRSGEGESMQCTGYRQPCHNHRESPQEWRRGVRAMYRIQAAMPQPPRVTPGVAKGSPCNVQDTGSHATTTKSHPRSGEGESVQWTGYRQPCHSHRESPQEWRRGVHAMDRIQAATPQPPRVTLGVAKGSPCYVQDTGSHATTTESHPRSGEGESVQRTGYRQPRHNHRESPQEGRRGVCAMYRIQAAMPQPPRVTPGVAKGSPCNVQDTGSHATATESHPRSGEGESVQCTGYRQPCHNHRESPQEWRRGVRAMYRIQAAMPQPPRVTPGVAKGSPCNVQDTGSHATTTESHPRSGEGESMQCTGYRQPCHSHRESPQEGRRGVRAMYRTQAATPQPPRVTPGVAKGSPCNVPDTGSHPTATESHPRSGEGESMQWTGYRQPCHNHKKSPQEWRSGVHAMYRIQAAMPQPPRVTPGGAKGSLCNVPDTGSHPTATESHPRSGEGESMQCTAYRQPRHSHRESPQEGRRGVRAMYRIQAAMPQPPRVTPGGAKGSPCNVQDTGSHPTATESHPRSGEGESVQWTGYRQPPHNHRESPQEWQRGVRAMYRIQAATPQPPRVTPGVAKGSPCNVQDTGSHATTTESHPRSGERESVQRRGYRQPRHNYKGSA</sequence>
<feature type="region of interest" description="Disordered" evidence="1">
    <location>
        <begin position="586"/>
        <end position="646"/>
    </location>
</feature>
<feature type="compositionally biased region" description="Polar residues" evidence="1">
    <location>
        <begin position="455"/>
        <end position="468"/>
    </location>
</feature>
<feature type="compositionally biased region" description="Polar residues" evidence="1">
    <location>
        <begin position="674"/>
        <end position="687"/>
    </location>
</feature>
<feature type="compositionally biased region" description="Polar residues" evidence="1">
    <location>
        <begin position="382"/>
        <end position="395"/>
    </location>
</feature>
<protein>
    <submittedName>
        <fullName evidence="2">Uncharacterized protein</fullName>
    </submittedName>
</protein>
<gene>
    <name evidence="2" type="ORF">NDU88_011396</name>
</gene>
<feature type="region of interest" description="Disordered" evidence="1">
    <location>
        <begin position="366"/>
        <end position="424"/>
    </location>
</feature>
<accession>A0AAV7S3L3</accession>
<feature type="compositionally biased region" description="Polar residues" evidence="1">
    <location>
        <begin position="313"/>
        <end position="322"/>
    </location>
</feature>
<name>A0AAV7S3L3_PLEWA</name>
<feature type="region of interest" description="Disordered" evidence="1">
    <location>
        <begin position="731"/>
        <end position="787"/>
    </location>
</feature>
<dbReference type="Proteomes" id="UP001066276">
    <property type="component" value="Chromosome 5"/>
</dbReference>
<feature type="region of interest" description="Disordered" evidence="1">
    <location>
        <begin position="76"/>
        <end position="133"/>
    </location>
</feature>
<keyword evidence="3" id="KW-1185">Reference proteome</keyword>
<reference evidence="2" key="1">
    <citation type="journal article" date="2022" name="bioRxiv">
        <title>Sequencing and chromosome-scale assembly of the giantPleurodeles waltlgenome.</title>
        <authorList>
            <person name="Brown T."/>
            <person name="Elewa A."/>
            <person name="Iarovenko S."/>
            <person name="Subramanian E."/>
            <person name="Araus A.J."/>
            <person name="Petzold A."/>
            <person name="Susuki M."/>
            <person name="Suzuki K.-i.T."/>
            <person name="Hayashi T."/>
            <person name="Toyoda A."/>
            <person name="Oliveira C."/>
            <person name="Osipova E."/>
            <person name="Leigh N.D."/>
            <person name="Simon A."/>
            <person name="Yun M.H."/>
        </authorList>
    </citation>
    <scope>NUCLEOTIDE SEQUENCE</scope>
    <source>
        <strain evidence="2">20211129_DDA</strain>
        <tissue evidence="2">Liver</tissue>
    </source>
</reference>
<feature type="region of interest" description="Disordered" evidence="1">
    <location>
        <begin position="149"/>
        <end position="204"/>
    </location>
</feature>
<feature type="compositionally biased region" description="Polar residues" evidence="1">
    <location>
        <begin position="17"/>
        <end position="30"/>
    </location>
</feature>
<dbReference type="EMBL" id="JANPWB010000009">
    <property type="protein sequence ID" value="KAJ1158708.1"/>
    <property type="molecule type" value="Genomic_DNA"/>
</dbReference>
<evidence type="ECO:0000313" key="2">
    <source>
        <dbReference type="EMBL" id="KAJ1158708.1"/>
    </source>
</evidence>